<keyword evidence="8" id="KW-0966">Cell projection</keyword>
<dbReference type="Proteomes" id="UP001187315">
    <property type="component" value="Unassembled WGS sequence"/>
</dbReference>
<dbReference type="EMBL" id="JAVHJS010000017">
    <property type="protein sequence ID" value="KAK2831635.1"/>
    <property type="molecule type" value="Genomic_DNA"/>
</dbReference>
<evidence type="ECO:0000256" key="11">
    <source>
        <dbReference type="SAM" id="MobiDB-lite"/>
    </source>
</evidence>
<sequence>MEEAELLKKRLQAITNKRKVQEDIASKRLEVDKEKLKLQQLKKKSARDLWLMGGTNFGAAQKEQKALDVTQQIKALQNNIHRIEKEIETLEREEFNISINEGRILNRLKAIEKSTEDIIKAANENFKSEPIQNYSQIPDTLKSYTPLNMRKHPSVNQGAKNDQQKPGLFAMEINVQKDLRTGESRVLSTCTVPAQELQQRGIKVYDDGRKTVYALHSTLEQPEANGVDELSPKEVEELLRQATAKWKKPQEQNQNQPQYYKNYQNSHCSELYNIDTSEWPELQCSQSSVHYPYKEIHETAHVFHNYNDENECNYNSNGNSYEIYGGETRSNPKQFYDLQETHSRTQSQHVDSVVNHIPPLSYREDPKLSVLNTLPSDEPVTMIFMGYQKAEEDTHSYEGSVQAELVIIEDGEEEALNSATAFQKCPVRSPQDRDTNNASTHVTSEMSSPASLNSQTV</sequence>
<protein>
    <recommendedName>
        <fullName evidence="9">Palmdelphin</fullName>
    </recommendedName>
</protein>
<dbReference type="Pfam" id="PF03285">
    <property type="entry name" value="Paralemmin"/>
    <property type="match status" value="2"/>
</dbReference>
<evidence type="ECO:0000256" key="1">
    <source>
        <dbReference type="ARBA" id="ARBA00004279"/>
    </source>
</evidence>
<dbReference type="AlphaFoldDB" id="A0AA88M764"/>
<evidence type="ECO:0000256" key="6">
    <source>
        <dbReference type="ARBA" id="ARBA00023018"/>
    </source>
</evidence>
<reference evidence="12" key="1">
    <citation type="submission" date="2023-08" db="EMBL/GenBank/DDBJ databases">
        <title>Pelteobagrus vachellii genome.</title>
        <authorList>
            <person name="Liu H."/>
        </authorList>
    </citation>
    <scope>NUCLEOTIDE SEQUENCE</scope>
    <source>
        <strain evidence="12">PRFRI_2022a</strain>
        <tissue evidence="12">Muscle</tissue>
    </source>
</reference>
<feature type="region of interest" description="Disordered" evidence="11">
    <location>
        <begin position="425"/>
        <end position="457"/>
    </location>
</feature>
<dbReference type="GO" id="GO:0043197">
    <property type="term" value="C:dendritic spine"/>
    <property type="evidence" value="ECO:0007669"/>
    <property type="project" value="UniProtKB-SubCell"/>
</dbReference>
<dbReference type="GO" id="GO:0016020">
    <property type="term" value="C:membrane"/>
    <property type="evidence" value="ECO:0007669"/>
    <property type="project" value="InterPro"/>
</dbReference>
<evidence type="ECO:0000256" key="5">
    <source>
        <dbReference type="ARBA" id="ARBA00022490"/>
    </source>
</evidence>
<keyword evidence="5" id="KW-0963">Cytoplasm</keyword>
<evidence type="ECO:0000313" key="12">
    <source>
        <dbReference type="EMBL" id="KAK2831635.1"/>
    </source>
</evidence>
<comment type="subcellular location">
    <subcellularLocation>
        <location evidence="1">Cell projection</location>
        <location evidence="1">Dendrite</location>
    </subcellularLocation>
    <subcellularLocation>
        <location evidence="3">Cell projection</location>
        <location evidence="3">Dendritic spine</location>
    </subcellularLocation>
    <subcellularLocation>
        <location evidence="2">Cytoplasm</location>
    </subcellularLocation>
</comment>
<dbReference type="InterPro" id="IPR004965">
    <property type="entry name" value="Paralemmin"/>
</dbReference>
<dbReference type="GO" id="GO:0008360">
    <property type="term" value="P:regulation of cell shape"/>
    <property type="evidence" value="ECO:0007669"/>
    <property type="project" value="InterPro"/>
</dbReference>
<accession>A0AA88M764</accession>
<keyword evidence="7 10" id="KW-0175">Coiled coil</keyword>
<organism evidence="12 13">
    <name type="scientific">Tachysurus vachellii</name>
    <name type="common">Darkbarbel catfish</name>
    <name type="synonym">Pelteobagrus vachellii</name>
    <dbReference type="NCBI Taxonomy" id="175792"/>
    <lineage>
        <taxon>Eukaryota</taxon>
        <taxon>Metazoa</taxon>
        <taxon>Chordata</taxon>
        <taxon>Craniata</taxon>
        <taxon>Vertebrata</taxon>
        <taxon>Euteleostomi</taxon>
        <taxon>Actinopterygii</taxon>
        <taxon>Neopterygii</taxon>
        <taxon>Teleostei</taxon>
        <taxon>Ostariophysi</taxon>
        <taxon>Siluriformes</taxon>
        <taxon>Bagridae</taxon>
        <taxon>Tachysurus</taxon>
    </lineage>
</organism>
<evidence type="ECO:0000256" key="3">
    <source>
        <dbReference type="ARBA" id="ARBA00004552"/>
    </source>
</evidence>
<evidence type="ECO:0000256" key="4">
    <source>
        <dbReference type="ARBA" id="ARBA00005756"/>
    </source>
</evidence>
<dbReference type="PANTHER" id="PTHR46881:SF1">
    <property type="entry name" value="PALMDELPHIN"/>
    <property type="match status" value="1"/>
</dbReference>
<evidence type="ECO:0000313" key="13">
    <source>
        <dbReference type="Proteomes" id="UP001187315"/>
    </source>
</evidence>
<evidence type="ECO:0000256" key="9">
    <source>
        <dbReference type="ARBA" id="ARBA00040857"/>
    </source>
</evidence>
<comment type="caution">
    <text evidence="12">The sequence shown here is derived from an EMBL/GenBank/DDBJ whole genome shotgun (WGS) entry which is preliminary data.</text>
</comment>
<keyword evidence="6" id="KW-0770">Synapse</keyword>
<name>A0AA88M764_TACVA</name>
<comment type="similarity">
    <text evidence="4">Belongs to the paralemmin family.</text>
</comment>
<dbReference type="PANTHER" id="PTHR46881">
    <property type="entry name" value="PALMDELPHIN"/>
    <property type="match status" value="1"/>
</dbReference>
<evidence type="ECO:0000256" key="8">
    <source>
        <dbReference type="ARBA" id="ARBA00023273"/>
    </source>
</evidence>
<proteinExistence type="inferred from homology"/>
<feature type="coiled-coil region" evidence="10">
    <location>
        <begin position="24"/>
        <end position="93"/>
    </location>
</feature>
<evidence type="ECO:0000256" key="2">
    <source>
        <dbReference type="ARBA" id="ARBA00004496"/>
    </source>
</evidence>
<gene>
    <name evidence="12" type="ORF">Q7C36_016721</name>
</gene>
<evidence type="ECO:0000256" key="7">
    <source>
        <dbReference type="ARBA" id="ARBA00023054"/>
    </source>
</evidence>
<keyword evidence="13" id="KW-1185">Reference proteome</keyword>
<dbReference type="GO" id="GO:0005737">
    <property type="term" value="C:cytoplasm"/>
    <property type="evidence" value="ECO:0007669"/>
    <property type="project" value="UniProtKB-SubCell"/>
</dbReference>
<evidence type="ECO:0000256" key="10">
    <source>
        <dbReference type="SAM" id="Coils"/>
    </source>
</evidence>
<feature type="compositionally biased region" description="Polar residues" evidence="11">
    <location>
        <begin position="436"/>
        <end position="457"/>
    </location>
</feature>